<reference evidence="2 3" key="1">
    <citation type="submission" date="2024-06" db="EMBL/GenBank/DDBJ databases">
        <authorList>
            <person name="Campbell A.G."/>
        </authorList>
    </citation>
    <scope>NUCLEOTIDE SEQUENCE [LARGE SCALE GENOMIC DNA]</scope>
    <source>
        <strain evidence="2 3">EM12</strain>
    </source>
</reference>
<accession>A0ABV1QVE0</accession>
<organism evidence="2 3">
    <name type="scientific">Methylorubrum podarium</name>
    <dbReference type="NCBI Taxonomy" id="200476"/>
    <lineage>
        <taxon>Bacteria</taxon>
        <taxon>Pseudomonadati</taxon>
        <taxon>Pseudomonadota</taxon>
        <taxon>Alphaproteobacteria</taxon>
        <taxon>Hyphomicrobiales</taxon>
        <taxon>Methylobacteriaceae</taxon>
        <taxon>Methylorubrum</taxon>
    </lineage>
</organism>
<keyword evidence="3" id="KW-1185">Reference proteome</keyword>
<dbReference type="Gene3D" id="1.10.150.20">
    <property type="entry name" value="5' to 3' exonuclease, C-terminal subdomain"/>
    <property type="match status" value="1"/>
</dbReference>
<feature type="region of interest" description="Disordered" evidence="1">
    <location>
        <begin position="173"/>
        <end position="218"/>
    </location>
</feature>
<protein>
    <recommendedName>
        <fullName evidence="4">RNA polymerase alpha subunit C-terminal domain-containing protein</fullName>
    </recommendedName>
</protein>
<evidence type="ECO:0000256" key="1">
    <source>
        <dbReference type="SAM" id="MobiDB-lite"/>
    </source>
</evidence>
<dbReference type="Proteomes" id="UP001480955">
    <property type="component" value="Unassembled WGS sequence"/>
</dbReference>
<evidence type="ECO:0000313" key="3">
    <source>
        <dbReference type="Proteomes" id="UP001480955"/>
    </source>
</evidence>
<evidence type="ECO:0008006" key="4">
    <source>
        <dbReference type="Google" id="ProtNLM"/>
    </source>
</evidence>
<name>A0ABV1QVE0_9HYPH</name>
<proteinExistence type="predicted"/>
<dbReference type="EMBL" id="JBELQE010000135">
    <property type="protein sequence ID" value="MER2253410.1"/>
    <property type="molecule type" value="Genomic_DNA"/>
</dbReference>
<gene>
    <name evidence="2" type="ORF">ABS772_26145</name>
</gene>
<evidence type="ECO:0000313" key="2">
    <source>
        <dbReference type="EMBL" id="MER2253410.1"/>
    </source>
</evidence>
<comment type="caution">
    <text evidence="2">The sequence shown here is derived from an EMBL/GenBank/DDBJ whole genome shotgun (WGS) entry which is preliminary data.</text>
</comment>
<sequence>MMPLPRTLFGEASERLPLFDDLPDAAIDRLAAAGFGRGLLTAALRARLRKAGLADMAALARATPTDLTAVRKIGPVRIRAIRTHLLGELARLVPGARERHDQATTDRRRLDRLRTMPAEWLPLGSAVERLGSAGPTWADLALMQRAEAGRALGLPAADLDEIVSALAHALTPDRPHLRPASASQDDAAQDARARQEHAERLRERDHEWDEAAPARSGR</sequence>
<feature type="compositionally biased region" description="Basic and acidic residues" evidence="1">
    <location>
        <begin position="189"/>
        <end position="209"/>
    </location>
</feature>
<dbReference type="RefSeq" id="WP_350397612.1">
    <property type="nucleotide sequence ID" value="NZ_JBELQE010000135.1"/>
</dbReference>